<keyword evidence="5" id="KW-1185">Reference proteome</keyword>
<evidence type="ECO:0000313" key="5">
    <source>
        <dbReference type="Proteomes" id="UP000005631"/>
    </source>
</evidence>
<dbReference type="InterPro" id="IPR035986">
    <property type="entry name" value="PKD_dom_sf"/>
</dbReference>
<dbReference type="CDD" id="cd00146">
    <property type="entry name" value="PKD"/>
    <property type="match status" value="2"/>
</dbReference>
<dbReference type="Proteomes" id="UP000005631">
    <property type="component" value="Chromosome"/>
</dbReference>
<proteinExistence type="predicted"/>
<dbReference type="STRING" id="926562.Oweho_1528"/>
<dbReference type="NCBIfam" id="TIGR04183">
    <property type="entry name" value="Por_Secre_tail"/>
    <property type="match status" value="1"/>
</dbReference>
<dbReference type="AlphaFoldDB" id="G8R8T8"/>
<dbReference type="Pfam" id="PF18962">
    <property type="entry name" value="Por_Secre_tail"/>
    <property type="match status" value="1"/>
</dbReference>
<dbReference type="InterPro" id="IPR000601">
    <property type="entry name" value="PKD_dom"/>
</dbReference>
<evidence type="ECO:0000256" key="1">
    <source>
        <dbReference type="ARBA" id="ARBA00022729"/>
    </source>
</evidence>
<feature type="chain" id="PRO_5003514854" evidence="2">
    <location>
        <begin position="23"/>
        <end position="416"/>
    </location>
</feature>
<dbReference type="InterPro" id="IPR022409">
    <property type="entry name" value="PKD/Chitinase_dom"/>
</dbReference>
<evidence type="ECO:0000313" key="4">
    <source>
        <dbReference type="EMBL" id="AEV32518.1"/>
    </source>
</evidence>
<feature type="domain" description="PKD" evidence="3">
    <location>
        <begin position="250"/>
        <end position="285"/>
    </location>
</feature>
<protein>
    <submittedName>
        <fullName evidence="4">PDK repeat-containing protein</fullName>
    </submittedName>
</protein>
<organism evidence="4 5">
    <name type="scientific">Owenweeksia hongkongensis (strain DSM 17368 / CIP 108786 / JCM 12287 / NRRL B-23963 / UST20020801)</name>
    <dbReference type="NCBI Taxonomy" id="926562"/>
    <lineage>
        <taxon>Bacteria</taxon>
        <taxon>Pseudomonadati</taxon>
        <taxon>Bacteroidota</taxon>
        <taxon>Flavobacteriia</taxon>
        <taxon>Flavobacteriales</taxon>
        <taxon>Owenweeksiaceae</taxon>
        <taxon>Owenweeksia</taxon>
    </lineage>
</organism>
<dbReference type="OrthoDB" id="9757947at2"/>
<dbReference type="InterPro" id="IPR013783">
    <property type="entry name" value="Ig-like_fold"/>
</dbReference>
<gene>
    <name evidence="4" type="ordered locus">Oweho_1528</name>
</gene>
<feature type="domain" description="PKD" evidence="3">
    <location>
        <begin position="127"/>
        <end position="184"/>
    </location>
</feature>
<evidence type="ECO:0000256" key="2">
    <source>
        <dbReference type="SAM" id="SignalP"/>
    </source>
</evidence>
<accession>G8R8T8</accession>
<dbReference type="Pfam" id="PF18911">
    <property type="entry name" value="PKD_4"/>
    <property type="match status" value="2"/>
</dbReference>
<evidence type="ECO:0000259" key="3">
    <source>
        <dbReference type="PROSITE" id="PS50093"/>
    </source>
</evidence>
<feature type="signal peptide" evidence="2">
    <location>
        <begin position="1"/>
        <end position="22"/>
    </location>
</feature>
<name>G8R8T8_OWEHD</name>
<sequence>MKKLLFTSIVVLSALLAHGQQALSISGLALDSSNTAIANQPVWINKYSNGSFFTQQLVYSDALGYYNYTTFSQASTTFQVMTNDCNGRFYSNSYLATAIDTSFDDTLRIGCQGLPALNCAPNMVKMASSSGLSLSLRDSNSSNPIPNAMLMRYWTFGDGTFSTTYNNANVSHSYSQAGSYTVCMIKNIVDTLTKMVYCEDTVCNAYTVSNSSPPTFCTAYFEVDTMASGGASLVLYNRSTPLHNNTRYATSYAWDFGDGGTSNQAFPTHTYTGAGSYTICLTITSIDSSQNICTNTYCDTLGVDSAGNVLYKNSGAGFTLNVLNPNALGVDEIKRDNTVEVFPNPTNGNVIIKLAQTPNDKVQWVIINSRGQEVLGGVESSHSRNFNINVDPLSNGVYQLKILDGNAVSSCKLMVF</sequence>
<dbReference type="RefSeq" id="WP_014201874.1">
    <property type="nucleotide sequence ID" value="NC_016599.1"/>
</dbReference>
<dbReference type="SUPFAM" id="SSF49299">
    <property type="entry name" value="PKD domain"/>
    <property type="match status" value="2"/>
</dbReference>
<dbReference type="eggNOG" id="COG3291">
    <property type="taxonomic scope" value="Bacteria"/>
</dbReference>
<dbReference type="HOGENOM" id="CLU_660297_0_0_10"/>
<dbReference type="Gene3D" id="2.60.40.10">
    <property type="entry name" value="Immunoglobulins"/>
    <property type="match status" value="2"/>
</dbReference>
<dbReference type="PROSITE" id="PS50093">
    <property type="entry name" value="PKD"/>
    <property type="match status" value="2"/>
</dbReference>
<reference evidence="4 5" key="1">
    <citation type="journal article" date="2012" name="Stand. Genomic Sci.">
        <title>Genome sequence of the orange-pigmented seawater bacterium Owenweeksia hongkongensis type strain (UST20020801(T)).</title>
        <authorList>
            <person name="Riedel T."/>
            <person name="Held B."/>
            <person name="Nolan M."/>
            <person name="Lucas S."/>
            <person name="Lapidus A."/>
            <person name="Tice H."/>
            <person name="Del Rio T.G."/>
            <person name="Cheng J.F."/>
            <person name="Han C."/>
            <person name="Tapia R."/>
            <person name="Goodwin L.A."/>
            <person name="Pitluck S."/>
            <person name="Liolios K."/>
            <person name="Mavromatis K."/>
            <person name="Pagani I."/>
            <person name="Ivanova N."/>
            <person name="Mikhailova N."/>
            <person name="Pati A."/>
            <person name="Chen A."/>
            <person name="Palaniappan K."/>
            <person name="Rohde M."/>
            <person name="Tindall B.J."/>
            <person name="Detter J.C."/>
            <person name="Goker M."/>
            <person name="Woyke T."/>
            <person name="Bristow J."/>
            <person name="Eisen J.A."/>
            <person name="Markowitz V."/>
            <person name="Hugenholtz P."/>
            <person name="Klenk H.P."/>
            <person name="Kyrpides N.C."/>
        </authorList>
    </citation>
    <scope>NUCLEOTIDE SEQUENCE</scope>
    <source>
        <strain evidence="5">DSM 17368 / JCM 12287 / NRRL B-23963</strain>
    </source>
</reference>
<dbReference type="InterPro" id="IPR026444">
    <property type="entry name" value="Secre_tail"/>
</dbReference>
<dbReference type="KEGG" id="oho:Oweho_1528"/>
<dbReference type="SMART" id="SM00089">
    <property type="entry name" value="PKD"/>
    <property type="match status" value="2"/>
</dbReference>
<dbReference type="EMBL" id="CP003156">
    <property type="protein sequence ID" value="AEV32518.1"/>
    <property type="molecule type" value="Genomic_DNA"/>
</dbReference>
<keyword evidence="1 2" id="KW-0732">Signal</keyword>